<feature type="domain" description="Methyltransferase" evidence="2">
    <location>
        <begin position="140"/>
        <end position="230"/>
    </location>
</feature>
<proteinExistence type="predicted"/>
<dbReference type="RefSeq" id="WP_174410742.1">
    <property type="nucleotide sequence ID" value="NZ_BLVP01000035.1"/>
</dbReference>
<accession>A0A7J0BYQ4</accession>
<dbReference type="Proteomes" id="UP000503820">
    <property type="component" value="Unassembled WGS sequence"/>
</dbReference>
<keyword evidence="1" id="KW-0472">Membrane</keyword>
<evidence type="ECO:0000313" key="4">
    <source>
        <dbReference type="Proteomes" id="UP000503820"/>
    </source>
</evidence>
<gene>
    <name evidence="3" type="ORF">DSM19430T_27980</name>
</gene>
<reference evidence="3 4" key="1">
    <citation type="submission" date="2020-05" db="EMBL/GenBank/DDBJ databases">
        <title>Draft genome sequence of Desulfovibrio psychrotolerans JS1T.</title>
        <authorList>
            <person name="Ueno A."/>
            <person name="Tamazawa S."/>
            <person name="Tamamura S."/>
            <person name="Murakami T."/>
            <person name="Kiyama T."/>
            <person name="Inomata H."/>
            <person name="Amano Y."/>
            <person name="Miyakawa K."/>
            <person name="Tamaki H."/>
            <person name="Naganuma T."/>
            <person name="Kaneko K."/>
        </authorList>
    </citation>
    <scope>NUCLEOTIDE SEQUENCE [LARGE SCALE GENOMIC DNA]</scope>
    <source>
        <strain evidence="3 4">JS1</strain>
    </source>
</reference>
<keyword evidence="4" id="KW-1185">Reference proteome</keyword>
<keyword evidence="1" id="KW-0812">Transmembrane</keyword>
<dbReference type="Pfam" id="PF13649">
    <property type="entry name" value="Methyltransf_25"/>
    <property type="match status" value="1"/>
</dbReference>
<sequence length="301" mass="34048">MKETVKKAVRALTVVSTVLAYPFTAAFFWVNRWVLDNDFVLRQYPRLGKPSYWAVPFVAFYHLVGIIHSGFKASYSNYAIKQYHRLTPLHYAPGGRGYLSLKDLSEAEKTEKYQSLVSRASMVLDKAGMLALYRDGDSFLDAGCGMGKNIRFLSQAYPNSKITGFDINESALDLIKSAEKNPNVTVEKGSILEPAYMASLPANGFDHVIMSHVMGFICVENEKVTAEIRQSIVDNLVRVANKSFLLLDSHSSCKAMTVEIEQKNRCRIYDNLTRYFEKHLNTGELYLVPSPETTGFYYVKR</sequence>
<feature type="transmembrane region" description="Helical" evidence="1">
    <location>
        <begin position="12"/>
        <end position="30"/>
    </location>
</feature>
<dbReference type="SUPFAM" id="SSF53335">
    <property type="entry name" value="S-adenosyl-L-methionine-dependent methyltransferases"/>
    <property type="match status" value="1"/>
</dbReference>
<dbReference type="Gene3D" id="3.40.50.150">
    <property type="entry name" value="Vaccinia Virus protein VP39"/>
    <property type="match status" value="1"/>
</dbReference>
<evidence type="ECO:0000259" key="2">
    <source>
        <dbReference type="Pfam" id="PF13649"/>
    </source>
</evidence>
<protein>
    <recommendedName>
        <fullName evidence="2">Methyltransferase domain-containing protein</fullName>
    </recommendedName>
</protein>
<dbReference type="AlphaFoldDB" id="A0A7J0BYQ4"/>
<feature type="transmembrane region" description="Helical" evidence="1">
    <location>
        <begin position="50"/>
        <end position="71"/>
    </location>
</feature>
<evidence type="ECO:0000256" key="1">
    <source>
        <dbReference type="SAM" id="Phobius"/>
    </source>
</evidence>
<organism evidence="3 4">
    <name type="scientific">Desulfovibrio psychrotolerans</name>
    <dbReference type="NCBI Taxonomy" id="415242"/>
    <lineage>
        <taxon>Bacteria</taxon>
        <taxon>Pseudomonadati</taxon>
        <taxon>Thermodesulfobacteriota</taxon>
        <taxon>Desulfovibrionia</taxon>
        <taxon>Desulfovibrionales</taxon>
        <taxon>Desulfovibrionaceae</taxon>
        <taxon>Desulfovibrio</taxon>
    </lineage>
</organism>
<keyword evidence="1" id="KW-1133">Transmembrane helix</keyword>
<dbReference type="InterPro" id="IPR041698">
    <property type="entry name" value="Methyltransf_25"/>
</dbReference>
<name>A0A7J0BYQ4_9BACT</name>
<dbReference type="EMBL" id="BLVP01000035">
    <property type="protein sequence ID" value="GFM38114.1"/>
    <property type="molecule type" value="Genomic_DNA"/>
</dbReference>
<dbReference type="InterPro" id="IPR029063">
    <property type="entry name" value="SAM-dependent_MTases_sf"/>
</dbReference>
<dbReference type="CDD" id="cd02440">
    <property type="entry name" value="AdoMet_MTases"/>
    <property type="match status" value="1"/>
</dbReference>
<comment type="caution">
    <text evidence="3">The sequence shown here is derived from an EMBL/GenBank/DDBJ whole genome shotgun (WGS) entry which is preliminary data.</text>
</comment>
<evidence type="ECO:0000313" key="3">
    <source>
        <dbReference type="EMBL" id="GFM38114.1"/>
    </source>
</evidence>